<dbReference type="EMBL" id="BANX01000027">
    <property type="protein sequence ID" value="GAC69723.1"/>
    <property type="molecule type" value="Genomic_DNA"/>
</dbReference>
<feature type="region of interest" description="Disordered" evidence="2">
    <location>
        <begin position="1"/>
        <end position="24"/>
    </location>
</feature>
<sequence>MFMAFDKPPTTTLSPPPDARSAAVQSDSVDDLVAAYGELDAVLDRIAELSADRCTDVEVVALAKANEVAGRRIASLGHRRLMDVSDRDAWRLTGAATMRMFVANHLGVPDVKRRLDHAAALSETYTITGLQQPPELSATADALAEGAIAPEHVSVILDITNRIPASVEIDDHVAAEVALAEHARTLSPSALRQVGVRLLAHLDPDGELTDDHDRARQRSMTLSRQDAQLMSKLTATLDPVTRAMLDVVLAKWAAPGMNNPDDPNSPSGSIDDADPDSEVIKDAAQRDSRSQGQRNHDALNALLKCVLEGGALGGSHRGLPPQLIISITETQLRESAGLGVTATGADLPWRDVVELAAKADPHLAVFADHTEEVLYFGRARRTASRAQRMALFARDRGCTAPDCDQPAMHSEAHHLIDWAEGGRTDIDDLGVACPKHNRAAGPRRDQWTTRLDRATGRVTWTPPATSEPTNGPPEPRINNRHHPDRVLVCTRRPKPG</sequence>
<evidence type="ECO:0000313" key="4">
    <source>
        <dbReference type="EMBL" id="GAC69723.1"/>
    </source>
</evidence>
<evidence type="ECO:0000313" key="5">
    <source>
        <dbReference type="Proteomes" id="UP000011666"/>
    </source>
</evidence>
<feature type="compositionally biased region" description="Basic and acidic residues" evidence="2">
    <location>
        <begin position="204"/>
        <end position="216"/>
    </location>
</feature>
<dbReference type="CDD" id="cd00085">
    <property type="entry name" value="HNHc"/>
    <property type="match status" value="1"/>
</dbReference>
<dbReference type="eggNOG" id="COG1403">
    <property type="taxonomic scope" value="Bacteria"/>
</dbReference>
<dbReference type="Gene3D" id="1.10.30.50">
    <property type="match status" value="1"/>
</dbReference>
<keyword evidence="5" id="KW-1185">Reference proteome</keyword>
<evidence type="ECO:0000256" key="2">
    <source>
        <dbReference type="SAM" id="MobiDB-lite"/>
    </source>
</evidence>
<dbReference type="Pfam" id="PF02720">
    <property type="entry name" value="DUF222"/>
    <property type="match status" value="1"/>
</dbReference>
<evidence type="ECO:0000259" key="3">
    <source>
        <dbReference type="SMART" id="SM00507"/>
    </source>
</evidence>
<feature type="region of interest" description="Disordered" evidence="2">
    <location>
        <begin position="204"/>
        <end position="223"/>
    </location>
</feature>
<dbReference type="GO" id="GO:0004519">
    <property type="term" value="F:endonuclease activity"/>
    <property type="evidence" value="ECO:0007669"/>
    <property type="project" value="InterPro"/>
</dbReference>
<name>M0QMB7_9ACTN</name>
<feature type="region of interest" description="Disordered" evidence="2">
    <location>
        <begin position="458"/>
        <end position="484"/>
    </location>
</feature>
<dbReference type="SMART" id="SM00507">
    <property type="entry name" value="HNHc"/>
    <property type="match status" value="1"/>
</dbReference>
<accession>M0QMB7</accession>
<protein>
    <recommendedName>
        <fullName evidence="3">HNH nuclease domain-containing protein</fullName>
    </recommendedName>
</protein>
<dbReference type="AlphaFoldDB" id="M0QMB7"/>
<dbReference type="GO" id="GO:0003676">
    <property type="term" value="F:nucleic acid binding"/>
    <property type="evidence" value="ECO:0007669"/>
    <property type="project" value="InterPro"/>
</dbReference>
<dbReference type="InterPro" id="IPR003870">
    <property type="entry name" value="DUF222"/>
</dbReference>
<comment type="caution">
    <text evidence="4">The sequence shown here is derived from an EMBL/GenBank/DDBJ whole genome shotgun (WGS) entry which is preliminary data.</text>
</comment>
<comment type="similarity">
    <text evidence="1">Belongs to the Rv1128c/1148c/1588c/1702c/1945/3466 family.</text>
</comment>
<dbReference type="OrthoDB" id="3513062at2"/>
<reference evidence="4 5" key="1">
    <citation type="submission" date="2013-01" db="EMBL/GenBank/DDBJ databases">
        <title>Whole genome shotgun sequence of Gordonia soli NBRC 108243.</title>
        <authorList>
            <person name="Isaki-Nakamura S."/>
            <person name="Hosoyama A."/>
            <person name="Tsuchikane K."/>
            <person name="Ando Y."/>
            <person name="Baba S."/>
            <person name="Ohji S."/>
            <person name="Hamada M."/>
            <person name="Tamura T."/>
            <person name="Yamazoe A."/>
            <person name="Yamazaki S."/>
            <person name="Fujita N."/>
        </authorList>
    </citation>
    <scope>NUCLEOTIDE SEQUENCE [LARGE SCALE GENOMIC DNA]</scope>
    <source>
        <strain evidence="4 5">NBRC 108243</strain>
    </source>
</reference>
<feature type="region of interest" description="Disordered" evidence="2">
    <location>
        <begin position="256"/>
        <end position="275"/>
    </location>
</feature>
<dbReference type="STRING" id="1223545.GS4_27_00010"/>
<evidence type="ECO:0000256" key="1">
    <source>
        <dbReference type="ARBA" id="ARBA00023450"/>
    </source>
</evidence>
<gene>
    <name evidence="4" type="ORF">GS4_27_00010</name>
</gene>
<dbReference type="GO" id="GO:0008270">
    <property type="term" value="F:zinc ion binding"/>
    <property type="evidence" value="ECO:0007669"/>
    <property type="project" value="InterPro"/>
</dbReference>
<feature type="domain" description="HNH nuclease" evidence="3">
    <location>
        <begin position="386"/>
        <end position="438"/>
    </location>
</feature>
<organism evidence="4 5">
    <name type="scientific">Gordonia soli NBRC 108243</name>
    <dbReference type="NCBI Taxonomy" id="1223545"/>
    <lineage>
        <taxon>Bacteria</taxon>
        <taxon>Bacillati</taxon>
        <taxon>Actinomycetota</taxon>
        <taxon>Actinomycetes</taxon>
        <taxon>Mycobacteriales</taxon>
        <taxon>Gordoniaceae</taxon>
        <taxon>Gordonia</taxon>
    </lineage>
</organism>
<dbReference type="Pfam" id="PF01844">
    <property type="entry name" value="HNH"/>
    <property type="match status" value="1"/>
</dbReference>
<proteinExistence type="inferred from homology"/>
<dbReference type="Proteomes" id="UP000011666">
    <property type="component" value="Unassembled WGS sequence"/>
</dbReference>
<dbReference type="InterPro" id="IPR002711">
    <property type="entry name" value="HNH"/>
</dbReference>
<dbReference type="InterPro" id="IPR003615">
    <property type="entry name" value="HNH_nuc"/>
</dbReference>